<name>A0A6A8D742_9BACI</name>
<dbReference type="InterPro" id="IPR054491">
    <property type="entry name" value="MGH1-like_GH"/>
</dbReference>
<sequence>MVDNYQMLKKELAKGWNTWNTRSVLSHVLLPEGFAINLGIKEYSDGDYLKESLIGRLDENAEKVIPGSRAYDSSYTSLTVLWKGIELVVESATINDDLVLLVTPFKQTIKTPTLIIESGILWNREGTVSREGESLLWSSNNGTVKGYATGEEVIEPTVQTQTPYIALKLDSKVGFSTGKNRSIEEIQNVIADQKQKQQEQKSKYGELQEVYEAMQTCIAWDTIYDPSHDRVVTPVTRIWNCTHGGYALFCWDNYFAAYMASIDNKALAYANAIEITKEKTEAGFVPNCAWGNGFKSYDRSQPPVGSLIIHELYRKFGDKWLLDEVVDDLLGWNNWFYENRLNGNLLSWGSTPYEPKFDNYWETAGVNDTFGGALESGLDNSPMYDDIPFDSETHMMKLHDVGLNGLYIMDCQTLAEICEVLGKTEEKDLLISRAESLKGNMSELWSESEGFYYNKLTDSGEFSKRISPTNFYALLGNVASQEQARRMVDEHFYNPDEFYGEWIMPSIARNDEAYPDQEYWRGRIWAPMNFLVYLGLRNYDLPDAQKDLVARSKALLLKEWNAHGHIHENYNADTGEGCDQTSSDRYYHWGSLLGFISLIEEGYLEGWEKRIKAD</sequence>
<feature type="domain" description="Mannosylglycerate hydrolase MGH1-like glycoside hydrolase" evidence="4">
    <location>
        <begin position="248"/>
        <end position="589"/>
    </location>
</feature>
<evidence type="ECO:0000256" key="1">
    <source>
        <dbReference type="ARBA" id="ARBA00010833"/>
    </source>
</evidence>
<keyword evidence="3" id="KW-0326">Glycosidase</keyword>
<dbReference type="InterPro" id="IPR004888">
    <property type="entry name" value="Glycoside_hydrolase_63"/>
</dbReference>
<dbReference type="EMBL" id="WJNG01000002">
    <property type="protein sequence ID" value="MRH41565.1"/>
    <property type="molecule type" value="Genomic_DNA"/>
</dbReference>
<evidence type="ECO:0000256" key="2">
    <source>
        <dbReference type="ARBA" id="ARBA00022801"/>
    </source>
</evidence>
<evidence type="ECO:0000313" key="6">
    <source>
        <dbReference type="Proteomes" id="UP000799092"/>
    </source>
</evidence>
<dbReference type="RefSeq" id="WP_153735212.1">
    <property type="nucleotide sequence ID" value="NZ_WJNG01000002.1"/>
</dbReference>
<dbReference type="AlphaFoldDB" id="A0A6A8D742"/>
<dbReference type="PANTHER" id="PTHR10412">
    <property type="entry name" value="MANNOSYL-OLIGOSACCHARIDE GLUCOSIDASE"/>
    <property type="match status" value="1"/>
</dbReference>
<dbReference type="GO" id="GO:0006487">
    <property type="term" value="P:protein N-linked glycosylation"/>
    <property type="evidence" value="ECO:0007669"/>
    <property type="project" value="TreeGrafter"/>
</dbReference>
<dbReference type="Proteomes" id="UP000799092">
    <property type="component" value="Unassembled WGS sequence"/>
</dbReference>
<keyword evidence="2" id="KW-0378">Hydrolase</keyword>
<evidence type="ECO:0000256" key="3">
    <source>
        <dbReference type="ARBA" id="ARBA00023295"/>
    </source>
</evidence>
<accession>A0A6A8D742</accession>
<proteinExistence type="inferred from homology"/>
<keyword evidence="6" id="KW-1185">Reference proteome</keyword>
<dbReference type="InterPro" id="IPR012341">
    <property type="entry name" value="6hp_glycosidase-like_sf"/>
</dbReference>
<dbReference type="Pfam" id="PF22422">
    <property type="entry name" value="MGH1-like_GH"/>
    <property type="match status" value="1"/>
</dbReference>
<dbReference type="GO" id="GO:0009311">
    <property type="term" value="P:oligosaccharide metabolic process"/>
    <property type="evidence" value="ECO:0007669"/>
    <property type="project" value="InterPro"/>
</dbReference>
<organism evidence="5 6">
    <name type="scientific">Aquibacillus halophilus</name>
    <dbReference type="NCBI Taxonomy" id="930132"/>
    <lineage>
        <taxon>Bacteria</taxon>
        <taxon>Bacillati</taxon>
        <taxon>Bacillota</taxon>
        <taxon>Bacilli</taxon>
        <taxon>Bacillales</taxon>
        <taxon>Bacillaceae</taxon>
        <taxon>Aquibacillus</taxon>
    </lineage>
</organism>
<dbReference type="InterPro" id="IPR008928">
    <property type="entry name" value="6-hairpin_glycosidase_sf"/>
</dbReference>
<dbReference type="Gene3D" id="1.50.10.10">
    <property type="match status" value="1"/>
</dbReference>
<dbReference type="PANTHER" id="PTHR10412:SF11">
    <property type="entry name" value="MANNOSYL-OLIGOSACCHARIDE GLUCOSIDASE"/>
    <property type="match status" value="1"/>
</dbReference>
<evidence type="ECO:0000259" key="4">
    <source>
        <dbReference type="Pfam" id="PF22422"/>
    </source>
</evidence>
<gene>
    <name evidence="5" type="ORF">GH741_02620</name>
</gene>
<comment type="caution">
    <text evidence="5">The sequence shown here is derived from an EMBL/GenBank/DDBJ whole genome shotgun (WGS) entry which is preliminary data.</text>
</comment>
<protein>
    <recommendedName>
        <fullName evidence="4">Mannosylglycerate hydrolase MGH1-like glycoside hydrolase domain-containing protein</fullName>
    </recommendedName>
</protein>
<dbReference type="GO" id="GO:0004573">
    <property type="term" value="F:Glc3Man9GlcNAc2 oligosaccharide glucosidase activity"/>
    <property type="evidence" value="ECO:0007669"/>
    <property type="project" value="InterPro"/>
</dbReference>
<reference evidence="5" key="1">
    <citation type="submission" date="2019-11" db="EMBL/GenBank/DDBJ databases">
        <authorList>
            <person name="Li J."/>
        </authorList>
    </citation>
    <scope>NUCLEOTIDE SEQUENCE</scope>
    <source>
        <strain evidence="5">B6B</strain>
    </source>
</reference>
<evidence type="ECO:0000313" key="5">
    <source>
        <dbReference type="EMBL" id="MRH41565.1"/>
    </source>
</evidence>
<dbReference type="OrthoDB" id="9798687at2"/>
<dbReference type="SUPFAM" id="SSF48208">
    <property type="entry name" value="Six-hairpin glycosidases"/>
    <property type="match status" value="1"/>
</dbReference>
<comment type="similarity">
    <text evidence="1">Belongs to the glycosyl hydrolase 63 family.</text>
</comment>